<dbReference type="Pfam" id="PF07500">
    <property type="entry name" value="TFIIS_M"/>
    <property type="match status" value="1"/>
</dbReference>
<feature type="region of interest" description="Disordered" evidence="1">
    <location>
        <begin position="820"/>
        <end position="909"/>
    </location>
</feature>
<dbReference type="GO" id="GO:0006351">
    <property type="term" value="P:DNA-templated transcription"/>
    <property type="evidence" value="ECO:0007669"/>
    <property type="project" value="InterPro"/>
</dbReference>
<dbReference type="Gene3D" id="1.10.472.30">
    <property type="entry name" value="Transcription elongation factor S-II, central domain"/>
    <property type="match status" value="1"/>
</dbReference>
<feature type="compositionally biased region" description="Polar residues" evidence="1">
    <location>
        <begin position="848"/>
        <end position="859"/>
    </location>
</feature>
<feature type="compositionally biased region" description="Polar residues" evidence="1">
    <location>
        <begin position="189"/>
        <end position="212"/>
    </location>
</feature>
<dbReference type="InterPro" id="IPR036575">
    <property type="entry name" value="TFIIS_cen_dom_sf"/>
</dbReference>
<organism evidence="3">
    <name type="scientific">Salvia splendens</name>
    <name type="common">Scarlet sage</name>
    <dbReference type="NCBI Taxonomy" id="180675"/>
    <lineage>
        <taxon>Eukaryota</taxon>
        <taxon>Viridiplantae</taxon>
        <taxon>Streptophyta</taxon>
        <taxon>Embryophyta</taxon>
        <taxon>Tracheophyta</taxon>
        <taxon>Spermatophyta</taxon>
        <taxon>Magnoliopsida</taxon>
        <taxon>eudicotyledons</taxon>
        <taxon>Gunneridae</taxon>
        <taxon>Pentapetalae</taxon>
        <taxon>asterids</taxon>
        <taxon>lamiids</taxon>
        <taxon>Lamiales</taxon>
        <taxon>Lamiaceae</taxon>
        <taxon>Nepetoideae</taxon>
        <taxon>Mentheae</taxon>
        <taxon>Salviinae</taxon>
        <taxon>Salvia</taxon>
        <taxon>Salvia subgen. Calosphace</taxon>
        <taxon>core Calosphace</taxon>
    </lineage>
</organism>
<gene>
    <name evidence="3" type="ORF">SASPL_150982</name>
</gene>
<dbReference type="Proteomes" id="UP000298416">
    <property type="component" value="Unassembled WGS sequence"/>
</dbReference>
<feature type="compositionally biased region" description="Basic and acidic residues" evidence="1">
    <location>
        <begin position="216"/>
        <end position="225"/>
    </location>
</feature>
<feature type="region of interest" description="Disordered" evidence="1">
    <location>
        <begin position="948"/>
        <end position="1026"/>
    </location>
</feature>
<dbReference type="PROSITE" id="PS51321">
    <property type="entry name" value="TFIIS_CENTRAL"/>
    <property type="match status" value="1"/>
</dbReference>
<keyword evidence="4" id="KW-1185">Reference proteome</keyword>
<evidence type="ECO:0000256" key="1">
    <source>
        <dbReference type="SAM" id="MobiDB-lite"/>
    </source>
</evidence>
<name>A0A8X8W727_SALSN</name>
<dbReference type="Pfam" id="PF07744">
    <property type="entry name" value="SPOC"/>
    <property type="match status" value="1"/>
</dbReference>
<accession>A0A8X8W727</accession>
<proteinExistence type="predicted"/>
<feature type="region of interest" description="Disordered" evidence="1">
    <location>
        <begin position="362"/>
        <end position="381"/>
    </location>
</feature>
<evidence type="ECO:0000313" key="3">
    <source>
        <dbReference type="EMBL" id="KAG6389512.1"/>
    </source>
</evidence>
<comment type="caution">
    <text evidence="3">The sequence shown here is derived from an EMBL/GenBank/DDBJ whole genome shotgun (WGS) entry which is preliminary data.</text>
</comment>
<dbReference type="SMART" id="SM00510">
    <property type="entry name" value="TFS2M"/>
    <property type="match status" value="1"/>
</dbReference>
<dbReference type="InterPro" id="IPR003618">
    <property type="entry name" value="TFIIS_cen_dom"/>
</dbReference>
<dbReference type="PANTHER" id="PTHR11477">
    <property type="entry name" value="TRANSCRIPTION FACTOR S-II ZINC FINGER DOMAIN-CONTAINING PROTEIN"/>
    <property type="match status" value="1"/>
</dbReference>
<dbReference type="InterPro" id="IPR012921">
    <property type="entry name" value="SPOC_C"/>
</dbReference>
<dbReference type="SUPFAM" id="SSF46942">
    <property type="entry name" value="Elongation factor TFIIS domain 2"/>
    <property type="match status" value="1"/>
</dbReference>
<feature type="region of interest" description="Disordered" evidence="1">
    <location>
        <begin position="249"/>
        <end position="281"/>
    </location>
</feature>
<dbReference type="GO" id="GO:0005634">
    <property type="term" value="C:nucleus"/>
    <property type="evidence" value="ECO:0007669"/>
    <property type="project" value="TreeGrafter"/>
</dbReference>
<feature type="region of interest" description="Disordered" evidence="1">
    <location>
        <begin position="518"/>
        <end position="543"/>
    </location>
</feature>
<feature type="compositionally biased region" description="Low complexity" evidence="1">
    <location>
        <begin position="964"/>
        <end position="988"/>
    </location>
</feature>
<feature type="region of interest" description="Disordered" evidence="1">
    <location>
        <begin position="121"/>
        <end position="225"/>
    </location>
</feature>
<sequence>MSNNLVSQYPISDRQLAQMEHGSSSLEFPAPEMPMKMAGQVSSNPEPQHFSVPVDQSGLLESLSGDSGFNTSLLPNNMLGHNESSGVAMGSNQVWMSNQLGPEHAISPNSIAAQKASFPLKRKAEMEPSSNTSQQLAEPYNRPAHVGSDANSPGYPLHSAHQKRTAQSQSRLVSPVTPVQPIKKMMRNDSMSGKSGLQRGQTGKRQTAQIGSASKVRSDSSEGIRSKLRESLSAALALACQNQENALITQKKQQDTHNAMDPRDSHVSSSSEGGQVPVSGSAEIFPSNELASFNKTDGSQVFTAELPHGESRGNEAQAFQGFQYSLPDEDVPFGDNFFVKDDLLQGNGLSWAFDFDMHMGEGKESQHTEKSLKEEATGQKQEVVTLTPEDLACKIEAELFKLFGDANKKYREKGRSLLFNLKDRNNPELRERVMSGKISPERLCSMSAEELASKELTEWRMAKAEELAQMKVLPDTEVDIRRLVRKTHKGEFQVEVEHDDPIVAEVSAGTSLLTRPLKKKTVESQSPSPSVEDKEKVAGRGSSLEGQDLLGSLIIQTDGTDPMQGMMVDELKDTDLPPIVSLDEFMESLNNEPPFENLSADGGKKSPVSYGESPKRPSNLRASNRVSEIRKDATPKKAPFVKKPNAKDLSGSPAKETARPSDVPKKADLVWNGILQLNISSSITVGGLFYSGEKTSTKEWSASLEIKGRVRVDAFEKFLQELPMSRTRAVMVLHFILRDKSSEEQRSNLSEAISSYIGDERLGYAEPVAGVELYLCPPASRMFEMLNKHILRERPGTEESFENGLIGVVVWRRAHISNAISPNSSSHHKHAFKKQPLAAPPKRFHDSPNLNPNTLTRKSQLPPPDDDNDDIPPGFGPGAAEKDDDDLPEFNFSARELNPSASRNSLRGLKKLTRPVEDVRELIKKYGQGGPSVVTSKSVVVDDRRLGIEPWNDDDDDDIPEWRPQAPQHLPHHQPYAVPHGHQLPLHLHPSDSRTPPPAVTQLQRPPGGAWAPPPGYQHGPRWRQY</sequence>
<protein>
    <recommendedName>
        <fullName evidence="2">TFIIS central domain-containing protein</fullName>
    </recommendedName>
</protein>
<evidence type="ECO:0000313" key="4">
    <source>
        <dbReference type="Proteomes" id="UP000298416"/>
    </source>
</evidence>
<feature type="region of interest" description="Disordered" evidence="1">
    <location>
        <begin position="590"/>
        <end position="662"/>
    </location>
</feature>
<dbReference type="PANTHER" id="PTHR11477:SF20">
    <property type="entry name" value="SPOC DOMAIN _ TRANSCRIPTION ELONGATION FACTOR S-II PROTEIN"/>
    <property type="match status" value="1"/>
</dbReference>
<feature type="compositionally biased region" description="Basic and acidic residues" evidence="1">
    <location>
        <begin position="252"/>
        <end position="266"/>
    </location>
</feature>
<reference evidence="3" key="1">
    <citation type="submission" date="2018-01" db="EMBL/GenBank/DDBJ databases">
        <authorList>
            <person name="Mao J.F."/>
        </authorList>
    </citation>
    <scope>NUCLEOTIDE SEQUENCE</scope>
    <source>
        <strain evidence="3">Huo1</strain>
        <tissue evidence="3">Leaf</tissue>
    </source>
</reference>
<feature type="compositionally biased region" description="Basic and acidic residues" evidence="1">
    <location>
        <begin position="362"/>
        <end position="377"/>
    </location>
</feature>
<dbReference type="OrthoDB" id="1884872at2759"/>
<reference evidence="3" key="2">
    <citation type="submission" date="2020-08" db="EMBL/GenBank/DDBJ databases">
        <title>Plant Genome Project.</title>
        <authorList>
            <person name="Zhang R.-G."/>
        </authorList>
    </citation>
    <scope>NUCLEOTIDE SEQUENCE</scope>
    <source>
        <strain evidence="3">Huo1</strain>
        <tissue evidence="3">Leaf</tissue>
    </source>
</reference>
<dbReference type="CDD" id="cd21538">
    <property type="entry name" value="SPOC_TFIIS"/>
    <property type="match status" value="1"/>
</dbReference>
<feature type="region of interest" description="Disordered" evidence="1">
    <location>
        <begin position="1"/>
        <end position="26"/>
    </location>
</feature>
<dbReference type="EMBL" id="PNBA02000020">
    <property type="protein sequence ID" value="KAG6389512.1"/>
    <property type="molecule type" value="Genomic_DNA"/>
</dbReference>
<feature type="domain" description="TFIIS central" evidence="2">
    <location>
        <begin position="367"/>
        <end position="479"/>
    </location>
</feature>
<evidence type="ECO:0000259" key="2">
    <source>
        <dbReference type="PROSITE" id="PS51321"/>
    </source>
</evidence>
<feature type="compositionally biased region" description="Polar residues" evidence="1">
    <location>
        <begin position="1"/>
        <end position="10"/>
    </location>
</feature>
<dbReference type="AlphaFoldDB" id="A0A8X8W727"/>